<feature type="chain" id="PRO_5035831124" description="Trichocyst matrix protein" evidence="3">
    <location>
        <begin position="17"/>
        <end position="355"/>
    </location>
</feature>
<feature type="coiled-coil region" evidence="1">
    <location>
        <begin position="59"/>
        <end position="143"/>
    </location>
</feature>
<keyword evidence="1" id="KW-0175">Coiled coil</keyword>
<reference evidence="4" key="1">
    <citation type="submission" date="2021-01" db="EMBL/GenBank/DDBJ databases">
        <authorList>
            <consortium name="Genoscope - CEA"/>
            <person name="William W."/>
        </authorList>
    </citation>
    <scope>NUCLEOTIDE SEQUENCE</scope>
</reference>
<dbReference type="Proteomes" id="UP000688137">
    <property type="component" value="Unassembled WGS sequence"/>
</dbReference>
<accession>A0A8S1K4T3</accession>
<gene>
    <name evidence="4" type="ORF">PPRIM_AZ9-3.1.T0140464</name>
</gene>
<comment type="caution">
    <text evidence="4">The sequence shown here is derived from an EMBL/GenBank/DDBJ whole genome shotgun (WGS) entry which is preliminary data.</text>
</comment>
<evidence type="ECO:0000313" key="4">
    <source>
        <dbReference type="EMBL" id="CAD8050358.1"/>
    </source>
</evidence>
<feature type="signal peptide" evidence="3">
    <location>
        <begin position="1"/>
        <end position="16"/>
    </location>
</feature>
<name>A0A8S1K4T3_PARPR</name>
<dbReference type="EMBL" id="CAJJDM010000011">
    <property type="protein sequence ID" value="CAD8050358.1"/>
    <property type="molecule type" value="Genomic_DNA"/>
</dbReference>
<evidence type="ECO:0000256" key="1">
    <source>
        <dbReference type="SAM" id="Coils"/>
    </source>
</evidence>
<evidence type="ECO:0000256" key="2">
    <source>
        <dbReference type="SAM" id="MobiDB-lite"/>
    </source>
</evidence>
<sequence length="355" mass="39551">MKFTICFLLGLVTLNAVFVKKPSDPNAVVFAELEEIEEHALGRKLLDTIALQMKNQAPLADIARMLQELRENLLLQQQQAELKHAADEADCAAEIAGYNRRIDYASNEISESTTEITALSAQVQQLESEIENIQVQLGILNDQEETLRTQRAKDAEAFTQRIKSTADVVEALNVVAAKLSAIQPEQDPKAVFLELHNMGKSNPIAALVSIASAFSKERLQQTQDKIAELRQSIEQSAVDDQEAEVQAQIDYQNMLAQFADQRKNFQNALKDNEAKLTQTQNALGAQKKRKEDAGRELATATAGKTQKENDCEALRTQYARDSEQRTKEIGIIRQVEEILATKLEGASGYLKNRIN</sequence>
<dbReference type="AlphaFoldDB" id="A0A8S1K4T3"/>
<feature type="region of interest" description="Disordered" evidence="2">
    <location>
        <begin position="281"/>
        <end position="308"/>
    </location>
</feature>
<evidence type="ECO:0008006" key="6">
    <source>
        <dbReference type="Google" id="ProtNLM"/>
    </source>
</evidence>
<keyword evidence="5" id="KW-1185">Reference proteome</keyword>
<evidence type="ECO:0000256" key="3">
    <source>
        <dbReference type="SAM" id="SignalP"/>
    </source>
</evidence>
<keyword evidence="3" id="KW-0732">Signal</keyword>
<organism evidence="4 5">
    <name type="scientific">Paramecium primaurelia</name>
    <dbReference type="NCBI Taxonomy" id="5886"/>
    <lineage>
        <taxon>Eukaryota</taxon>
        <taxon>Sar</taxon>
        <taxon>Alveolata</taxon>
        <taxon>Ciliophora</taxon>
        <taxon>Intramacronucleata</taxon>
        <taxon>Oligohymenophorea</taxon>
        <taxon>Peniculida</taxon>
        <taxon>Parameciidae</taxon>
        <taxon>Paramecium</taxon>
    </lineage>
</organism>
<protein>
    <recommendedName>
        <fullName evidence="6">Trichocyst matrix protein</fullName>
    </recommendedName>
</protein>
<proteinExistence type="predicted"/>
<evidence type="ECO:0000313" key="5">
    <source>
        <dbReference type="Proteomes" id="UP000688137"/>
    </source>
</evidence>